<dbReference type="Gene3D" id="3.30.1510.10">
    <property type="entry name" value="Domain 2, N(10)-formyltetrahydrofolate synthetase"/>
    <property type="match status" value="1"/>
</dbReference>
<comment type="catalytic activity">
    <reaction evidence="6 8">
        <text>(6S)-5,6,7,8-tetrahydrofolate + formate + ATP = (6R)-10-formyltetrahydrofolate + ADP + phosphate</text>
        <dbReference type="Rhea" id="RHEA:20221"/>
        <dbReference type="ChEBI" id="CHEBI:15740"/>
        <dbReference type="ChEBI" id="CHEBI:30616"/>
        <dbReference type="ChEBI" id="CHEBI:43474"/>
        <dbReference type="ChEBI" id="CHEBI:57453"/>
        <dbReference type="ChEBI" id="CHEBI:195366"/>
        <dbReference type="ChEBI" id="CHEBI:456216"/>
        <dbReference type="EC" id="6.3.4.3"/>
    </reaction>
</comment>
<dbReference type="SUPFAM" id="SSF52540">
    <property type="entry name" value="P-loop containing nucleoside triphosphate hydrolases"/>
    <property type="match status" value="1"/>
</dbReference>
<dbReference type="AlphaFoldDB" id="A0A0R2G346"/>
<dbReference type="STRING" id="1618.IV36_GL000182"/>
<protein>
    <recommendedName>
        <fullName evidence="8">Formate--tetrahydrofolate ligase</fullName>
        <ecNumber evidence="8">6.3.4.3</ecNumber>
    </recommendedName>
    <alternativeName>
        <fullName evidence="8">Formyltetrahydrofolate synthetase</fullName>
        <shortName evidence="8">FHS</shortName>
        <shortName evidence="8">FTHFS</shortName>
    </alternativeName>
</protein>
<evidence type="ECO:0000313" key="10">
    <source>
        <dbReference type="Proteomes" id="UP000051727"/>
    </source>
</evidence>
<dbReference type="HAMAP" id="MF_01543">
    <property type="entry name" value="FTHFS"/>
    <property type="match status" value="1"/>
</dbReference>
<keyword evidence="2 8" id="KW-0554">One-carbon metabolism</keyword>
<comment type="caution">
    <text evidence="9">The sequence shown here is derived from an EMBL/GenBank/DDBJ whole genome shotgun (WGS) entry which is preliminary data.</text>
</comment>
<dbReference type="PATRIC" id="fig|1618.3.peg.181"/>
<evidence type="ECO:0000313" key="9">
    <source>
        <dbReference type="EMBL" id="KRN34379.1"/>
    </source>
</evidence>
<keyword evidence="5 8" id="KW-0067">ATP-binding</keyword>
<dbReference type="PROSITE" id="PS00721">
    <property type="entry name" value="FTHFS_1"/>
    <property type="match status" value="1"/>
</dbReference>
<feature type="binding site" evidence="8">
    <location>
        <begin position="76"/>
        <end position="83"/>
    </location>
    <ligand>
        <name>ATP</name>
        <dbReference type="ChEBI" id="CHEBI:30616"/>
    </ligand>
</feature>
<keyword evidence="4 8" id="KW-0547">Nucleotide-binding</keyword>
<evidence type="ECO:0000256" key="8">
    <source>
        <dbReference type="HAMAP-Rule" id="MF_01543"/>
    </source>
</evidence>
<comment type="similarity">
    <text evidence="7 8">Belongs to the formate--tetrahydrofolate ligase family.</text>
</comment>
<dbReference type="PROSITE" id="PS00722">
    <property type="entry name" value="FTHFS_2"/>
    <property type="match status" value="1"/>
</dbReference>
<sequence>MNYNSVIIVRRMFSLKDIEIAQQAEMLNINEIAAKVDLEPTDIEQYGDFKAKIKLPINKKTKTKEKLILVTAINPTPAGEGKSTVTVGLGDGLSLLDKKVMIALREPSLGPVMGMKGGATGGGYSQVVPMEDINLHFTGDMHALTTANNTLAALIDNHIYQGNSLDIDQRRIIWKRVLDINDRALRHVVIGLGGISQGIPREDGFDITVASELMAVLCLAKDIADLKRRIGNIVIGYTTKRKPVTVDQLGVTGAIALLLKDAIKPNLVQTLAHTPAIIHGGPFANIAHGCNSVLATQTALKLADYTITEAGFGADLGAEKFLDIKTPVLGKTPDTIVIVATVRALKMHGGVKKDELEQENIEALKNGYVNLSKHISNMKRYNIPVLVAINQFTSDTEAELKCLQELCAKDATKAIVANVWAKGGSGALELAKEVVSSCEESNEFTPLYSEADDIKTKVEKIVTNIYGGTKVEYGPKARRQLKQFAELGWDRLPVCMAKTQYSLSDDAKKLGAPTDFAIHVREFVPKLGAQFIVALTGNVLTMPGLPKIPAANGMELSDEGQISGLY</sequence>
<dbReference type="EMBL" id="JQAR01000001">
    <property type="protein sequence ID" value="KRN34379.1"/>
    <property type="molecule type" value="Genomic_DNA"/>
</dbReference>
<evidence type="ECO:0000256" key="2">
    <source>
        <dbReference type="ARBA" id="ARBA00022563"/>
    </source>
</evidence>
<dbReference type="UniPathway" id="UPA00193"/>
<evidence type="ECO:0000256" key="4">
    <source>
        <dbReference type="ARBA" id="ARBA00022741"/>
    </source>
</evidence>
<dbReference type="Gene3D" id="3.10.410.10">
    <property type="entry name" value="Formyltetrahydrofolate synthetase, domain 3"/>
    <property type="match status" value="1"/>
</dbReference>
<reference evidence="9 10" key="1">
    <citation type="journal article" date="2015" name="Genome Announc.">
        <title>Expanding the biotechnology potential of lactobacilli through comparative genomics of 213 strains and associated genera.</title>
        <authorList>
            <person name="Sun Z."/>
            <person name="Harris H.M."/>
            <person name="McCann A."/>
            <person name="Guo C."/>
            <person name="Argimon S."/>
            <person name="Zhang W."/>
            <person name="Yang X."/>
            <person name="Jeffery I.B."/>
            <person name="Cooney J.C."/>
            <person name="Kagawa T.F."/>
            <person name="Liu W."/>
            <person name="Song Y."/>
            <person name="Salvetti E."/>
            <person name="Wrobel A."/>
            <person name="Rasinkangas P."/>
            <person name="Parkhill J."/>
            <person name="Rea M.C."/>
            <person name="O'Sullivan O."/>
            <person name="Ritari J."/>
            <person name="Douillard F.P."/>
            <person name="Paul Ross R."/>
            <person name="Yang R."/>
            <person name="Briner A.E."/>
            <person name="Felis G.E."/>
            <person name="de Vos W.M."/>
            <person name="Barrangou R."/>
            <person name="Klaenhammer T.R."/>
            <person name="Caufield P.W."/>
            <person name="Cui Y."/>
            <person name="Zhang H."/>
            <person name="O'Toole P.W."/>
        </authorList>
    </citation>
    <scope>NUCLEOTIDE SEQUENCE [LARGE SCALE GENOMIC DNA]</scope>
    <source>
        <strain evidence="9 10">ATCC 27304</strain>
    </source>
</reference>
<dbReference type="EC" id="6.3.4.3" evidence="8"/>
<evidence type="ECO:0000256" key="5">
    <source>
        <dbReference type="ARBA" id="ARBA00022840"/>
    </source>
</evidence>
<evidence type="ECO:0000256" key="3">
    <source>
        <dbReference type="ARBA" id="ARBA00022598"/>
    </source>
</evidence>
<evidence type="ECO:0000256" key="6">
    <source>
        <dbReference type="ARBA" id="ARBA00049033"/>
    </source>
</evidence>
<dbReference type="InterPro" id="IPR000559">
    <property type="entry name" value="Formate_THF_ligase"/>
</dbReference>
<dbReference type="GO" id="GO:0035999">
    <property type="term" value="P:tetrahydrofolate interconversion"/>
    <property type="evidence" value="ECO:0007669"/>
    <property type="project" value="UniProtKB-UniRule"/>
</dbReference>
<proteinExistence type="inferred from homology"/>
<dbReference type="Gene3D" id="3.40.50.300">
    <property type="entry name" value="P-loop containing nucleotide triphosphate hydrolases"/>
    <property type="match status" value="1"/>
</dbReference>
<dbReference type="FunFam" id="3.30.1510.10:FF:000001">
    <property type="entry name" value="Formate--tetrahydrofolate ligase"/>
    <property type="match status" value="1"/>
</dbReference>
<evidence type="ECO:0000256" key="1">
    <source>
        <dbReference type="ARBA" id="ARBA00004777"/>
    </source>
</evidence>
<dbReference type="CDD" id="cd00477">
    <property type="entry name" value="FTHFS"/>
    <property type="match status" value="1"/>
</dbReference>
<dbReference type="Proteomes" id="UP000051727">
    <property type="component" value="Unassembled WGS sequence"/>
</dbReference>
<keyword evidence="3 8" id="KW-0436">Ligase</keyword>
<dbReference type="GO" id="GO:0005524">
    <property type="term" value="F:ATP binding"/>
    <property type="evidence" value="ECO:0007669"/>
    <property type="project" value="UniProtKB-UniRule"/>
</dbReference>
<name>A0A0R2G346_9LACO</name>
<gene>
    <name evidence="8" type="primary">fhs</name>
    <name evidence="9" type="ORF">IV36_GL000182</name>
</gene>
<organism evidence="9 10">
    <name type="scientific">Liquorilactobacillus mali</name>
    <dbReference type="NCBI Taxonomy" id="1618"/>
    <lineage>
        <taxon>Bacteria</taxon>
        <taxon>Bacillati</taxon>
        <taxon>Bacillota</taxon>
        <taxon>Bacilli</taxon>
        <taxon>Lactobacillales</taxon>
        <taxon>Lactobacillaceae</taxon>
        <taxon>Liquorilactobacillus</taxon>
    </lineage>
</organism>
<dbReference type="InterPro" id="IPR020628">
    <property type="entry name" value="Formate_THF_ligase_CS"/>
</dbReference>
<dbReference type="NCBIfam" id="NF010030">
    <property type="entry name" value="PRK13505.1"/>
    <property type="match status" value="1"/>
</dbReference>
<accession>A0A0R2G346</accession>
<dbReference type="InterPro" id="IPR027417">
    <property type="entry name" value="P-loop_NTPase"/>
</dbReference>
<comment type="pathway">
    <text evidence="1 8">One-carbon metabolism; tetrahydrofolate interconversion.</text>
</comment>
<dbReference type="GO" id="GO:0004329">
    <property type="term" value="F:formate-tetrahydrofolate ligase activity"/>
    <property type="evidence" value="ECO:0007669"/>
    <property type="project" value="UniProtKB-UniRule"/>
</dbReference>
<evidence type="ECO:0000256" key="7">
    <source>
        <dbReference type="ARBA" id="ARBA00061363"/>
    </source>
</evidence>
<dbReference type="Pfam" id="PF01268">
    <property type="entry name" value="FTHFS"/>
    <property type="match status" value="1"/>
</dbReference>
<dbReference type="FunFam" id="3.10.410.10:FF:000001">
    <property type="entry name" value="Putative formate--tetrahydrofolate ligase"/>
    <property type="match status" value="1"/>
</dbReference>